<evidence type="ECO:0000313" key="2">
    <source>
        <dbReference type="EMBL" id="NML13258.1"/>
    </source>
</evidence>
<dbReference type="GO" id="GO:0003677">
    <property type="term" value="F:DNA binding"/>
    <property type="evidence" value="ECO:0007669"/>
    <property type="project" value="InterPro"/>
</dbReference>
<sequence>MAQSVEPLAVRIPLAAQMLGIGKSTLYEMIASGEIETIKVGRSTLVPTDSLRAFLARRRK</sequence>
<organism evidence="2 3">
    <name type="scientific">Sphingobium psychrophilum</name>
    <dbReference type="NCBI Taxonomy" id="2728834"/>
    <lineage>
        <taxon>Bacteria</taxon>
        <taxon>Pseudomonadati</taxon>
        <taxon>Pseudomonadota</taxon>
        <taxon>Alphaproteobacteria</taxon>
        <taxon>Sphingomonadales</taxon>
        <taxon>Sphingomonadaceae</taxon>
        <taxon>Sphingobium</taxon>
    </lineage>
</organism>
<dbReference type="InterPro" id="IPR010093">
    <property type="entry name" value="SinI_DNA-bd"/>
</dbReference>
<dbReference type="NCBIfam" id="TIGR01764">
    <property type="entry name" value="excise"/>
    <property type="match status" value="1"/>
</dbReference>
<accession>A0A7X9X156</accession>
<evidence type="ECO:0000313" key="3">
    <source>
        <dbReference type="Proteomes" id="UP000519023"/>
    </source>
</evidence>
<feature type="domain" description="Helix-turn-helix" evidence="1">
    <location>
        <begin position="15"/>
        <end position="59"/>
    </location>
</feature>
<name>A0A7X9X156_9SPHN</name>
<dbReference type="EMBL" id="JABBFV010000046">
    <property type="protein sequence ID" value="NML13258.1"/>
    <property type="molecule type" value="Genomic_DNA"/>
</dbReference>
<evidence type="ECO:0000259" key="1">
    <source>
        <dbReference type="Pfam" id="PF12728"/>
    </source>
</evidence>
<dbReference type="Proteomes" id="UP000519023">
    <property type="component" value="Unassembled WGS sequence"/>
</dbReference>
<gene>
    <name evidence="2" type="ORF">HHL08_24600</name>
</gene>
<dbReference type="AlphaFoldDB" id="A0A7X9X156"/>
<reference evidence="2 3" key="1">
    <citation type="submission" date="2020-04" db="EMBL/GenBank/DDBJ databases">
        <title>Sphingobium sp. AR-3-1 isolated from Arctic soil.</title>
        <authorList>
            <person name="Dahal R.H."/>
            <person name="Chaudhary D.K."/>
        </authorList>
    </citation>
    <scope>NUCLEOTIDE SEQUENCE [LARGE SCALE GENOMIC DNA]</scope>
    <source>
        <strain evidence="2 3">AR-3-1</strain>
    </source>
</reference>
<protein>
    <submittedName>
        <fullName evidence="2">Helix-turn-helix domain-containing protein</fullName>
    </submittedName>
</protein>
<dbReference type="Pfam" id="PF12728">
    <property type="entry name" value="HTH_17"/>
    <property type="match status" value="1"/>
</dbReference>
<keyword evidence="3" id="KW-1185">Reference proteome</keyword>
<proteinExistence type="predicted"/>
<dbReference type="InterPro" id="IPR041657">
    <property type="entry name" value="HTH_17"/>
</dbReference>
<comment type="caution">
    <text evidence="2">The sequence shown here is derived from an EMBL/GenBank/DDBJ whole genome shotgun (WGS) entry which is preliminary data.</text>
</comment>